<evidence type="ECO:0000313" key="3">
    <source>
        <dbReference type="EMBL" id="OHT01522.1"/>
    </source>
</evidence>
<dbReference type="GeneID" id="94842732"/>
<dbReference type="VEuPathDB" id="TrichDB:TRFO_31615"/>
<dbReference type="EMBL" id="MLAK01000907">
    <property type="protein sequence ID" value="OHT01522.1"/>
    <property type="molecule type" value="Genomic_DNA"/>
</dbReference>
<feature type="coiled-coil region" evidence="1">
    <location>
        <begin position="64"/>
        <end position="98"/>
    </location>
</feature>
<feature type="region of interest" description="Disordered" evidence="2">
    <location>
        <begin position="106"/>
        <end position="161"/>
    </location>
</feature>
<dbReference type="Proteomes" id="UP000179807">
    <property type="component" value="Unassembled WGS sequence"/>
</dbReference>
<evidence type="ECO:0000256" key="2">
    <source>
        <dbReference type="SAM" id="MobiDB-lite"/>
    </source>
</evidence>
<dbReference type="RefSeq" id="XP_068354658.1">
    <property type="nucleotide sequence ID" value="XM_068508028.1"/>
</dbReference>
<keyword evidence="1" id="KW-0175">Coiled coil</keyword>
<feature type="compositionally biased region" description="Polar residues" evidence="2">
    <location>
        <begin position="106"/>
        <end position="118"/>
    </location>
</feature>
<proteinExistence type="predicted"/>
<protein>
    <submittedName>
        <fullName evidence="3">Uncharacterized protein</fullName>
    </submittedName>
</protein>
<keyword evidence="4" id="KW-1185">Reference proteome</keyword>
<accession>A0A1J4JRZ2</accession>
<comment type="caution">
    <text evidence="3">The sequence shown here is derived from an EMBL/GenBank/DDBJ whole genome shotgun (WGS) entry which is preliminary data.</text>
</comment>
<gene>
    <name evidence="3" type="ORF">TRFO_31615</name>
</gene>
<organism evidence="3 4">
    <name type="scientific">Tritrichomonas foetus</name>
    <dbReference type="NCBI Taxonomy" id="1144522"/>
    <lineage>
        <taxon>Eukaryota</taxon>
        <taxon>Metamonada</taxon>
        <taxon>Parabasalia</taxon>
        <taxon>Tritrichomonadida</taxon>
        <taxon>Tritrichomonadidae</taxon>
        <taxon>Tritrichomonas</taxon>
    </lineage>
</organism>
<feature type="compositionally biased region" description="Basic and acidic residues" evidence="2">
    <location>
        <begin position="152"/>
        <end position="161"/>
    </location>
</feature>
<feature type="compositionally biased region" description="Low complexity" evidence="2">
    <location>
        <begin position="119"/>
        <end position="138"/>
    </location>
</feature>
<evidence type="ECO:0000256" key="1">
    <source>
        <dbReference type="SAM" id="Coils"/>
    </source>
</evidence>
<evidence type="ECO:0000313" key="4">
    <source>
        <dbReference type="Proteomes" id="UP000179807"/>
    </source>
</evidence>
<dbReference type="AlphaFoldDB" id="A0A1J4JRZ2"/>
<reference evidence="3" key="1">
    <citation type="submission" date="2016-10" db="EMBL/GenBank/DDBJ databases">
        <authorList>
            <person name="Benchimol M."/>
            <person name="Almeida L.G."/>
            <person name="Vasconcelos A.T."/>
            <person name="Perreira-Neves A."/>
            <person name="Rosa I.A."/>
            <person name="Tasca T."/>
            <person name="Bogo M.R."/>
            <person name="de Souza W."/>
        </authorList>
    </citation>
    <scope>NUCLEOTIDE SEQUENCE [LARGE SCALE GENOMIC DNA]</scope>
    <source>
        <strain evidence="3">K</strain>
    </source>
</reference>
<sequence length="161" mass="18381">MSSVYLPYQGIISQSPVPPQPPQAGQIPHVVSSTAINSPIQNNMMLMNPPKLSKKQRHQKGEYRKKLTDENYFLKKQIKELELQIKTKEAENNALQNQVQFFQQCMSTGTENNEANSPENSQNDFNNQNDFNDQNEFNMTNDSAIQFDQDDLNGKDSLKLS</sequence>
<name>A0A1J4JRZ2_9EUKA</name>